<reference evidence="4" key="1">
    <citation type="submission" date="2015-04" db="UniProtKB">
        <authorList>
            <consortium name="EnsemblPlants"/>
        </authorList>
    </citation>
    <scope>IDENTIFICATION</scope>
    <source>
        <strain evidence="4">SL10</strain>
    </source>
</reference>
<keyword evidence="2" id="KW-0521">NADP</keyword>
<proteinExistence type="inferred from homology"/>
<sequence length="292" mass="31272">MGPGSNNSFPVEKRVAVVTGGNKGLGLEICKQLAANGVTVVLTARSEERGAGAAAALRQLGLSEVLFHQFDVSEPSSAAGLADFIKHKFGKLDILIEGKSANETLEWLMQHTVETAENAEECLKINYHGNKKTIQALLPLLQSSPDGRIVTVSSVFGQLSFFSGEKLKEELNDFSKLSEERIDELAELFVRDFKDGELESRGWPARADAFAAYKTSKALQHAYTRVLARKHASSSSSPLRVNCVHPGYVKTDMTLGTGELTVEEGAAGPVALALSPPGGATGVFFIQTEPAI</sequence>
<dbReference type="Pfam" id="PF00106">
    <property type="entry name" value="adh_short"/>
    <property type="match status" value="2"/>
</dbReference>
<keyword evidence="3" id="KW-0560">Oxidoreductase</keyword>
<dbReference type="InterPro" id="IPR002347">
    <property type="entry name" value="SDR_fam"/>
</dbReference>
<protein>
    <submittedName>
        <fullName evidence="4">Uncharacterized protein</fullName>
    </submittedName>
</protein>
<evidence type="ECO:0000256" key="2">
    <source>
        <dbReference type="ARBA" id="ARBA00022857"/>
    </source>
</evidence>
<dbReference type="PRINTS" id="PR00081">
    <property type="entry name" value="GDHRDH"/>
</dbReference>
<dbReference type="Gramene" id="ONIVA02G27980.3">
    <property type="protein sequence ID" value="ONIVA02G27980.3"/>
    <property type="gene ID" value="ONIVA02G27980"/>
</dbReference>
<dbReference type="GO" id="GO:0016020">
    <property type="term" value="C:membrane"/>
    <property type="evidence" value="ECO:0007669"/>
    <property type="project" value="TreeGrafter"/>
</dbReference>
<evidence type="ECO:0000256" key="1">
    <source>
        <dbReference type="ARBA" id="ARBA00006484"/>
    </source>
</evidence>
<dbReference type="Gene3D" id="3.40.50.720">
    <property type="entry name" value="NAD(P)-binding Rossmann-like Domain"/>
    <property type="match status" value="1"/>
</dbReference>
<dbReference type="EnsemblPlants" id="ONIVA02G27980.3">
    <property type="protein sequence ID" value="ONIVA02G27980.3"/>
    <property type="gene ID" value="ONIVA02G27980"/>
</dbReference>
<evidence type="ECO:0000313" key="4">
    <source>
        <dbReference type="EnsemblPlants" id="ONIVA02G27980.3"/>
    </source>
</evidence>
<keyword evidence="5" id="KW-1185">Reference proteome</keyword>
<dbReference type="Proteomes" id="UP000006591">
    <property type="component" value="Chromosome 2"/>
</dbReference>
<comment type="similarity">
    <text evidence="1">Belongs to the short-chain dehydrogenases/reductases (SDR) family.</text>
</comment>
<dbReference type="InterPro" id="IPR036291">
    <property type="entry name" value="NAD(P)-bd_dom_sf"/>
</dbReference>
<dbReference type="SUPFAM" id="SSF51735">
    <property type="entry name" value="NAD(P)-binding Rossmann-fold domains"/>
    <property type="match status" value="1"/>
</dbReference>
<dbReference type="AlphaFoldDB" id="A0A0E0GAB0"/>
<dbReference type="PANTHER" id="PTHR43490">
    <property type="entry name" value="(+)-NEOMENTHOL DEHYDROGENASE"/>
    <property type="match status" value="1"/>
</dbReference>
<organism evidence="4">
    <name type="scientific">Oryza nivara</name>
    <name type="common">Indian wild rice</name>
    <name type="synonym">Oryza sativa f. spontanea</name>
    <dbReference type="NCBI Taxonomy" id="4536"/>
    <lineage>
        <taxon>Eukaryota</taxon>
        <taxon>Viridiplantae</taxon>
        <taxon>Streptophyta</taxon>
        <taxon>Embryophyta</taxon>
        <taxon>Tracheophyta</taxon>
        <taxon>Spermatophyta</taxon>
        <taxon>Magnoliopsida</taxon>
        <taxon>Liliopsida</taxon>
        <taxon>Poales</taxon>
        <taxon>Poaceae</taxon>
        <taxon>BOP clade</taxon>
        <taxon>Oryzoideae</taxon>
        <taxon>Oryzeae</taxon>
        <taxon>Oryzinae</taxon>
        <taxon>Oryza</taxon>
    </lineage>
</organism>
<name>A0A0E0GAB0_ORYNI</name>
<accession>A0A0E0GAB0</accession>
<evidence type="ECO:0000256" key="3">
    <source>
        <dbReference type="ARBA" id="ARBA00023002"/>
    </source>
</evidence>
<reference evidence="4" key="2">
    <citation type="submission" date="2018-04" db="EMBL/GenBank/DDBJ databases">
        <title>OnivRS2 (Oryza nivara Reference Sequence Version 2).</title>
        <authorList>
            <person name="Zhang J."/>
            <person name="Kudrna D."/>
            <person name="Lee S."/>
            <person name="Talag J."/>
            <person name="Rajasekar S."/>
            <person name="Welchert J."/>
            <person name="Hsing Y.-I."/>
            <person name="Wing R.A."/>
        </authorList>
    </citation>
    <scope>NUCLEOTIDE SEQUENCE [LARGE SCALE GENOMIC DNA]</scope>
    <source>
        <strain evidence="4">SL10</strain>
    </source>
</reference>
<dbReference type="GO" id="GO:0016491">
    <property type="term" value="F:oxidoreductase activity"/>
    <property type="evidence" value="ECO:0007669"/>
    <property type="project" value="UniProtKB-KW"/>
</dbReference>
<evidence type="ECO:0000313" key="5">
    <source>
        <dbReference type="Proteomes" id="UP000006591"/>
    </source>
</evidence>
<dbReference type="PANTHER" id="PTHR43490:SF135">
    <property type="entry name" value="OS02G0640800 PROTEIN"/>
    <property type="match status" value="1"/>
</dbReference>